<gene>
    <name evidence="1" type="ORF">HB662_07810</name>
</gene>
<evidence type="ECO:0000313" key="1">
    <source>
        <dbReference type="EMBL" id="NKE44678.1"/>
    </source>
</evidence>
<protein>
    <submittedName>
        <fullName evidence="1">Uncharacterized protein</fullName>
    </submittedName>
</protein>
<name>A0ABX1EX60_9PROT</name>
<reference evidence="1 2" key="1">
    <citation type="submission" date="2020-03" db="EMBL/GenBank/DDBJ databases">
        <title>Roseomonas selenitidurans sp. nov. isolated from soil.</title>
        <authorList>
            <person name="Liu H."/>
        </authorList>
    </citation>
    <scope>NUCLEOTIDE SEQUENCE [LARGE SCALE GENOMIC DNA]</scope>
    <source>
        <strain evidence="1 2">JCM 15073</strain>
    </source>
</reference>
<organism evidence="1 2">
    <name type="scientific">Falsiroseomonas frigidaquae</name>
    <dbReference type="NCBI Taxonomy" id="487318"/>
    <lineage>
        <taxon>Bacteria</taxon>
        <taxon>Pseudomonadati</taxon>
        <taxon>Pseudomonadota</taxon>
        <taxon>Alphaproteobacteria</taxon>
        <taxon>Acetobacterales</taxon>
        <taxon>Roseomonadaceae</taxon>
        <taxon>Falsiroseomonas</taxon>
    </lineage>
</organism>
<evidence type="ECO:0000313" key="2">
    <source>
        <dbReference type="Proteomes" id="UP000765160"/>
    </source>
</evidence>
<keyword evidence="2" id="KW-1185">Reference proteome</keyword>
<accession>A0ABX1EX60</accession>
<dbReference type="RefSeq" id="WP_168048880.1">
    <property type="nucleotide sequence ID" value="NZ_JAATJR010000002.1"/>
</dbReference>
<proteinExistence type="predicted"/>
<dbReference type="EMBL" id="JAAVTX010000002">
    <property type="protein sequence ID" value="NKE44678.1"/>
    <property type="molecule type" value="Genomic_DNA"/>
</dbReference>
<comment type="caution">
    <text evidence="1">The sequence shown here is derived from an EMBL/GenBank/DDBJ whole genome shotgun (WGS) entry which is preliminary data.</text>
</comment>
<dbReference type="Proteomes" id="UP000765160">
    <property type="component" value="Unassembled WGS sequence"/>
</dbReference>
<sequence length="103" mass="10344">MKMGLAEILKWMATGCTICGAGMTAADLGRRATGWGFAVLATGSACWLGAAQLEQESQLGLTNLVLLVLNAAGVYRWLVRKAPAAGRAGPAGEAPAAGAASSP</sequence>